<protein>
    <submittedName>
        <fullName evidence="3">Uncharacterized protein</fullName>
    </submittedName>
</protein>
<sequence length="185" mass="20646">MDEDNIWSTWGIPVLLAAAVGGVYIVNLWAEATRPSPLLYLIAAGTIVVIGYFGHYYKRVEQYSGAMAGALVALIFIPSKASLELSLFLFAGITAAIAYMGKVYMNLPHFKEAEAKRARAKEDQRLAKERGRVRDELAALRHADEARRQEQEARYADATKEEYRSASPAEISETAKRLADELRKH</sequence>
<feature type="region of interest" description="Disordered" evidence="1">
    <location>
        <begin position="140"/>
        <end position="185"/>
    </location>
</feature>
<dbReference type="STRING" id="989370.AOQ71_21155"/>
<evidence type="ECO:0000256" key="1">
    <source>
        <dbReference type="SAM" id="MobiDB-lite"/>
    </source>
</evidence>
<evidence type="ECO:0000313" key="4">
    <source>
        <dbReference type="Proteomes" id="UP000051936"/>
    </source>
</evidence>
<feature type="transmembrane region" description="Helical" evidence="2">
    <location>
        <begin position="63"/>
        <end position="79"/>
    </location>
</feature>
<feature type="transmembrane region" description="Helical" evidence="2">
    <location>
        <begin position="86"/>
        <end position="105"/>
    </location>
</feature>
<feature type="transmembrane region" description="Helical" evidence="2">
    <location>
        <begin position="38"/>
        <end position="57"/>
    </location>
</feature>
<dbReference type="RefSeq" id="WP_057750377.1">
    <property type="nucleotide sequence ID" value="NZ_LJYG01000090.1"/>
</dbReference>
<keyword evidence="2" id="KW-1133">Transmembrane helix</keyword>
<keyword evidence="2" id="KW-0472">Membrane</keyword>
<proteinExistence type="predicted"/>
<evidence type="ECO:0000313" key="3">
    <source>
        <dbReference type="EMBL" id="KRQ09141.1"/>
    </source>
</evidence>
<feature type="transmembrane region" description="Helical" evidence="2">
    <location>
        <begin position="6"/>
        <end position="26"/>
    </location>
</feature>
<evidence type="ECO:0000256" key="2">
    <source>
        <dbReference type="SAM" id="Phobius"/>
    </source>
</evidence>
<reference evidence="3 4" key="1">
    <citation type="submission" date="2015-09" db="EMBL/GenBank/DDBJ databases">
        <title>Draft Genome Sequence of Bradyrhizobium manausense Strain BR 3351T, a Novel Symbiotic Nitrogen-Fixing Alphaproteobacterium Isolated from Brazilian Amazon Rain Forest.</title>
        <authorList>
            <person name="De Araujo J.L."/>
            <person name="Zilli J.E."/>
        </authorList>
    </citation>
    <scope>NUCLEOTIDE SEQUENCE [LARGE SCALE GENOMIC DNA]</scope>
    <source>
        <strain evidence="3 4">BR3351</strain>
    </source>
</reference>
<dbReference type="AlphaFoldDB" id="A0A0R3DPA7"/>
<feature type="compositionally biased region" description="Basic and acidic residues" evidence="1">
    <location>
        <begin position="173"/>
        <end position="185"/>
    </location>
</feature>
<keyword evidence="2" id="KW-0812">Transmembrane</keyword>
<dbReference type="EMBL" id="LJYG01000090">
    <property type="protein sequence ID" value="KRQ09141.1"/>
    <property type="molecule type" value="Genomic_DNA"/>
</dbReference>
<keyword evidence="4" id="KW-1185">Reference proteome</keyword>
<gene>
    <name evidence="3" type="ORF">AOQ71_21155</name>
</gene>
<accession>A0A0R3DPA7</accession>
<feature type="compositionally biased region" description="Basic and acidic residues" evidence="1">
    <location>
        <begin position="140"/>
        <end position="164"/>
    </location>
</feature>
<name>A0A0R3DPA7_9BRAD</name>
<dbReference type="Proteomes" id="UP000051936">
    <property type="component" value="Unassembled WGS sequence"/>
</dbReference>
<comment type="caution">
    <text evidence="3">The sequence shown here is derived from an EMBL/GenBank/DDBJ whole genome shotgun (WGS) entry which is preliminary data.</text>
</comment>
<organism evidence="3 4">
    <name type="scientific">Bradyrhizobium manausense</name>
    <dbReference type="NCBI Taxonomy" id="989370"/>
    <lineage>
        <taxon>Bacteria</taxon>
        <taxon>Pseudomonadati</taxon>
        <taxon>Pseudomonadota</taxon>
        <taxon>Alphaproteobacteria</taxon>
        <taxon>Hyphomicrobiales</taxon>
        <taxon>Nitrobacteraceae</taxon>
        <taxon>Bradyrhizobium</taxon>
    </lineage>
</organism>